<evidence type="ECO:0000313" key="4">
    <source>
        <dbReference type="EMBL" id="SSX35665.1"/>
    </source>
</evidence>
<feature type="signal peptide" evidence="2">
    <location>
        <begin position="1"/>
        <end position="18"/>
    </location>
</feature>
<gene>
    <name evidence="3" type="primary">CSON010605</name>
</gene>
<feature type="compositionally biased region" description="Basic and acidic residues" evidence="1">
    <location>
        <begin position="222"/>
        <end position="231"/>
    </location>
</feature>
<feature type="compositionally biased region" description="Polar residues" evidence="1">
    <location>
        <begin position="151"/>
        <end position="160"/>
    </location>
</feature>
<name>A0A336LET5_CULSO</name>
<evidence type="ECO:0000256" key="1">
    <source>
        <dbReference type="SAM" id="MobiDB-lite"/>
    </source>
</evidence>
<reference evidence="3" key="1">
    <citation type="submission" date="2018-04" db="EMBL/GenBank/DDBJ databases">
        <authorList>
            <person name="Go L.Y."/>
            <person name="Mitchell J.A."/>
        </authorList>
    </citation>
    <scope>NUCLEOTIDE SEQUENCE</scope>
    <source>
        <tissue evidence="3">Whole organism</tissue>
    </source>
</reference>
<dbReference type="VEuPathDB" id="VectorBase:CSON010605"/>
<sequence>MKLFEFLSLIVLIKGSLCIPLPQRQPNEVQRNAIDLADLYLFDRQSYYQALATHYDNKLTNLRERFPPPAPQPAPVAPLALNRANTGNVVPANSPMAVQAGAPPMSMVNSVSVNFQNADRPNAVSVNPPNAVTVNVPSNPTNANRVVASRVNTRDVSSIDSPEDEDPVVSFSIESDPEPDFDQETAFNDETEFDHDSDGDSEIEFETVEDSHGEAESDFEIEDVRNRSNRDADEEDSSFT</sequence>
<protein>
    <submittedName>
        <fullName evidence="3">CSON010605 protein</fullName>
    </submittedName>
</protein>
<feature type="region of interest" description="Disordered" evidence="1">
    <location>
        <begin position="151"/>
        <end position="240"/>
    </location>
</feature>
<feature type="compositionally biased region" description="Acidic residues" evidence="1">
    <location>
        <begin position="175"/>
        <end position="208"/>
    </location>
</feature>
<dbReference type="EMBL" id="UFQT01004362">
    <property type="protein sequence ID" value="SSX35665.1"/>
    <property type="molecule type" value="Genomic_DNA"/>
</dbReference>
<reference evidence="4" key="2">
    <citation type="submission" date="2018-07" db="EMBL/GenBank/DDBJ databases">
        <authorList>
            <person name="Quirk P.G."/>
            <person name="Krulwich T.A."/>
        </authorList>
    </citation>
    <scope>NUCLEOTIDE SEQUENCE</scope>
</reference>
<keyword evidence="2" id="KW-0732">Signal</keyword>
<organism evidence="3">
    <name type="scientific">Culicoides sonorensis</name>
    <name type="common">Biting midge</name>
    <dbReference type="NCBI Taxonomy" id="179676"/>
    <lineage>
        <taxon>Eukaryota</taxon>
        <taxon>Metazoa</taxon>
        <taxon>Ecdysozoa</taxon>
        <taxon>Arthropoda</taxon>
        <taxon>Hexapoda</taxon>
        <taxon>Insecta</taxon>
        <taxon>Pterygota</taxon>
        <taxon>Neoptera</taxon>
        <taxon>Endopterygota</taxon>
        <taxon>Diptera</taxon>
        <taxon>Nematocera</taxon>
        <taxon>Chironomoidea</taxon>
        <taxon>Ceratopogonidae</taxon>
        <taxon>Ceratopogoninae</taxon>
        <taxon>Culicoides</taxon>
        <taxon>Monoculicoides</taxon>
    </lineage>
</organism>
<proteinExistence type="predicted"/>
<feature type="chain" id="PRO_5033342891" evidence="2">
    <location>
        <begin position="19"/>
        <end position="240"/>
    </location>
</feature>
<evidence type="ECO:0000256" key="2">
    <source>
        <dbReference type="SAM" id="SignalP"/>
    </source>
</evidence>
<accession>A0A336LET5</accession>
<dbReference type="EMBL" id="UFQS01004362">
    <property type="protein sequence ID" value="SSX16348.1"/>
    <property type="molecule type" value="Genomic_DNA"/>
</dbReference>
<evidence type="ECO:0000313" key="3">
    <source>
        <dbReference type="EMBL" id="SSX16348.1"/>
    </source>
</evidence>
<dbReference type="AlphaFoldDB" id="A0A336LET5"/>